<evidence type="ECO:0000256" key="5">
    <source>
        <dbReference type="ARBA" id="ARBA00013376"/>
    </source>
</evidence>
<keyword evidence="7 10" id="KW-0791">Threonine biosynthesis</keyword>
<dbReference type="SUPFAM" id="SSF51735">
    <property type="entry name" value="NAD(P)-binding Rossmann-fold domains"/>
    <property type="match status" value="1"/>
</dbReference>
<comment type="pathway">
    <text evidence="1 10">Amino-acid biosynthesis; L-threonine biosynthesis; L-threonine from L-aspartate: step 3/5.</text>
</comment>
<evidence type="ECO:0000256" key="8">
    <source>
        <dbReference type="ARBA" id="ARBA00023002"/>
    </source>
</evidence>
<dbReference type="Pfam" id="PF00742">
    <property type="entry name" value="Homoserine_dh"/>
    <property type="match status" value="1"/>
</dbReference>
<evidence type="ECO:0000256" key="7">
    <source>
        <dbReference type="ARBA" id="ARBA00022697"/>
    </source>
</evidence>
<keyword evidence="6 10" id="KW-0028">Amino-acid biosynthesis</keyword>
<dbReference type="Pfam" id="PF03447">
    <property type="entry name" value="NAD_binding_3"/>
    <property type="match status" value="1"/>
</dbReference>
<feature type="domain" description="Homoserine dehydrogenase catalytic" evidence="12">
    <location>
        <begin position="136"/>
        <end position="314"/>
    </location>
</feature>
<keyword evidence="9 10" id="KW-0486">Methionine biosynthesis</keyword>
<comment type="catalytic activity">
    <reaction evidence="10">
        <text>L-homoserine + NADP(+) = L-aspartate 4-semialdehyde + NADPH + H(+)</text>
        <dbReference type="Rhea" id="RHEA:15761"/>
        <dbReference type="ChEBI" id="CHEBI:15378"/>
        <dbReference type="ChEBI" id="CHEBI:57476"/>
        <dbReference type="ChEBI" id="CHEBI:57783"/>
        <dbReference type="ChEBI" id="CHEBI:58349"/>
        <dbReference type="ChEBI" id="CHEBI:537519"/>
        <dbReference type="EC" id="1.1.1.3"/>
    </reaction>
</comment>
<dbReference type="RefSeq" id="WP_285930151.1">
    <property type="nucleotide sequence ID" value="NZ_JASTZU010000012.1"/>
</dbReference>
<dbReference type="Gene3D" id="3.30.360.10">
    <property type="entry name" value="Dihydrodipicolinate Reductase, domain 2"/>
    <property type="match status" value="1"/>
</dbReference>
<evidence type="ECO:0000256" key="11">
    <source>
        <dbReference type="RuleBase" id="RU004171"/>
    </source>
</evidence>
<keyword evidence="15" id="KW-1185">Reference proteome</keyword>
<dbReference type="Gene3D" id="3.40.50.720">
    <property type="entry name" value="NAD(P)-binding Rossmann-like Domain"/>
    <property type="match status" value="1"/>
</dbReference>
<dbReference type="InterPro" id="IPR019811">
    <property type="entry name" value="HDH_CS"/>
</dbReference>
<evidence type="ECO:0000313" key="14">
    <source>
        <dbReference type="EMBL" id="MDL4839298.1"/>
    </source>
</evidence>
<evidence type="ECO:0000256" key="2">
    <source>
        <dbReference type="ARBA" id="ARBA00005062"/>
    </source>
</evidence>
<keyword evidence="10" id="KW-0521">NADP</keyword>
<evidence type="ECO:0000256" key="3">
    <source>
        <dbReference type="ARBA" id="ARBA00006753"/>
    </source>
</evidence>
<protein>
    <recommendedName>
        <fullName evidence="5 10">Homoserine dehydrogenase</fullName>
        <ecNumber evidence="4 10">1.1.1.3</ecNumber>
    </recommendedName>
</protein>
<reference evidence="14 15" key="1">
    <citation type="submission" date="2023-06" db="EMBL/GenBank/DDBJ databases">
        <title>Aquibacillus rhizosphaerae LR5S19.</title>
        <authorList>
            <person name="Sun J.-Q."/>
        </authorList>
    </citation>
    <scope>NUCLEOTIDE SEQUENCE [LARGE SCALE GENOMIC DNA]</scope>
    <source>
        <strain evidence="14 15">LR5S19</strain>
    </source>
</reference>
<evidence type="ECO:0000256" key="1">
    <source>
        <dbReference type="ARBA" id="ARBA00005056"/>
    </source>
</evidence>
<comment type="caution">
    <text evidence="14">The sequence shown here is derived from an EMBL/GenBank/DDBJ whole genome shotgun (WGS) entry which is preliminary data.</text>
</comment>
<gene>
    <name evidence="14" type="ORF">QQS35_02320</name>
</gene>
<organism evidence="14 15">
    <name type="scientific">Aquibacillus rhizosphaerae</name>
    <dbReference type="NCBI Taxonomy" id="3051431"/>
    <lineage>
        <taxon>Bacteria</taxon>
        <taxon>Bacillati</taxon>
        <taxon>Bacillota</taxon>
        <taxon>Bacilli</taxon>
        <taxon>Bacillales</taxon>
        <taxon>Bacillaceae</taxon>
        <taxon>Aquibacillus</taxon>
    </lineage>
</organism>
<evidence type="ECO:0000259" key="13">
    <source>
        <dbReference type="Pfam" id="PF03447"/>
    </source>
</evidence>
<keyword evidence="8 10" id="KW-0560">Oxidoreductase</keyword>
<accession>A0ABT7L0E5</accession>
<dbReference type="InterPro" id="IPR036291">
    <property type="entry name" value="NAD(P)-bd_dom_sf"/>
</dbReference>
<evidence type="ECO:0000256" key="9">
    <source>
        <dbReference type="ARBA" id="ARBA00023167"/>
    </source>
</evidence>
<dbReference type="EC" id="1.1.1.3" evidence="4 10"/>
<proteinExistence type="inferred from homology"/>
<dbReference type="NCBIfam" id="NF004976">
    <property type="entry name" value="PRK06349.1"/>
    <property type="match status" value="1"/>
</dbReference>
<sequence>MGNIKVALLGFGTVGEGVYQVIQTHQQRLESLLGKKVEVVGILVQDDSKQRAIDKGILLSSDIDQIINIPELEVVVEAIVGVEPGYSYVTKILKKGIHVITANKELLAHKGAELRKIANEYNARLEYEAAVAGGIPVISTLKHLLRLNSVVKIEAILNGTSNYILTDIREKQSSFHEALLLAQQNGYAEADPSNDIDGWDAFYKLMIISDLLFGSQPDWKDIPHKGIRHVEAAHIEAAKSIGYRIKHVATLENINGLIYASIEPILVSKEHALYSVEGVNNSIIITGDVVGELSLQGPGAGSFPTASAIIEDLVNIYKLNDEKLVTDDVSFASKNINQQQEWLMIGPLEPMTNIEIVSEWLVPIGLQSIQCSQVRGSYQEVKEIVDRSQDITGFRINILPISEKEIATV</sequence>
<evidence type="ECO:0000256" key="10">
    <source>
        <dbReference type="RuleBase" id="RU000579"/>
    </source>
</evidence>
<comment type="similarity">
    <text evidence="3 11">Belongs to the homoserine dehydrogenase family.</text>
</comment>
<dbReference type="SUPFAM" id="SSF55347">
    <property type="entry name" value="Glyceraldehyde-3-phosphate dehydrogenase-like, C-terminal domain"/>
    <property type="match status" value="1"/>
</dbReference>
<feature type="domain" description="Aspartate/homoserine dehydrogenase NAD-binding" evidence="13">
    <location>
        <begin position="10"/>
        <end position="128"/>
    </location>
</feature>
<dbReference type="EMBL" id="JASTZU010000012">
    <property type="protein sequence ID" value="MDL4839298.1"/>
    <property type="molecule type" value="Genomic_DNA"/>
</dbReference>
<dbReference type="Proteomes" id="UP001235343">
    <property type="component" value="Unassembled WGS sequence"/>
</dbReference>
<dbReference type="PANTHER" id="PTHR43331">
    <property type="entry name" value="HOMOSERINE DEHYDROGENASE"/>
    <property type="match status" value="1"/>
</dbReference>
<dbReference type="PROSITE" id="PS01042">
    <property type="entry name" value="HOMOSER_DHGENASE"/>
    <property type="match status" value="1"/>
</dbReference>
<name>A0ABT7L0E5_9BACI</name>
<dbReference type="GO" id="GO:0004412">
    <property type="term" value="F:homoserine dehydrogenase activity"/>
    <property type="evidence" value="ECO:0007669"/>
    <property type="project" value="UniProtKB-EC"/>
</dbReference>
<evidence type="ECO:0000256" key="4">
    <source>
        <dbReference type="ARBA" id="ARBA00013213"/>
    </source>
</evidence>
<evidence type="ECO:0000259" key="12">
    <source>
        <dbReference type="Pfam" id="PF00742"/>
    </source>
</evidence>
<evidence type="ECO:0000313" key="15">
    <source>
        <dbReference type="Proteomes" id="UP001235343"/>
    </source>
</evidence>
<evidence type="ECO:0000256" key="6">
    <source>
        <dbReference type="ARBA" id="ARBA00022605"/>
    </source>
</evidence>
<dbReference type="InterPro" id="IPR005106">
    <property type="entry name" value="Asp/hSer_DH_NAD-bd"/>
</dbReference>
<dbReference type="PANTHER" id="PTHR43331:SF1">
    <property type="entry name" value="HOMOSERINE DEHYDROGENASE"/>
    <property type="match status" value="1"/>
</dbReference>
<dbReference type="InterPro" id="IPR001342">
    <property type="entry name" value="HDH_cat"/>
</dbReference>
<comment type="pathway">
    <text evidence="2 10">Amino-acid biosynthesis; L-methionine biosynthesis via de novo pathway; L-homoserine from L-aspartate: step 3/3.</text>
</comment>